<accession>A0A6B2KWT1</accession>
<dbReference type="Gene3D" id="1.10.840.10">
    <property type="entry name" value="Ras guanine-nucleotide exchange factors catalytic domain"/>
    <property type="match status" value="2"/>
</dbReference>
<name>A0A6B2KWT1_9EUKA</name>
<dbReference type="AlphaFoldDB" id="A0A6B2KWT1"/>
<dbReference type="InterPro" id="IPR000651">
    <property type="entry name" value="Ras-like_Gua-exchang_fac_N"/>
</dbReference>
<dbReference type="GO" id="GO:0005886">
    <property type="term" value="C:plasma membrane"/>
    <property type="evidence" value="ECO:0007669"/>
    <property type="project" value="TreeGrafter"/>
</dbReference>
<evidence type="ECO:0000259" key="3">
    <source>
        <dbReference type="PROSITE" id="PS50009"/>
    </source>
</evidence>
<organism evidence="5">
    <name type="scientific">Arcella intermedia</name>
    <dbReference type="NCBI Taxonomy" id="1963864"/>
    <lineage>
        <taxon>Eukaryota</taxon>
        <taxon>Amoebozoa</taxon>
        <taxon>Tubulinea</taxon>
        <taxon>Elardia</taxon>
        <taxon>Arcellinida</taxon>
        <taxon>Sphaerothecina</taxon>
        <taxon>Arcellidae</taxon>
        <taxon>Arcella</taxon>
    </lineage>
</organism>
<dbReference type="SMART" id="SM00147">
    <property type="entry name" value="RasGEF"/>
    <property type="match status" value="1"/>
</dbReference>
<dbReference type="InterPro" id="IPR023578">
    <property type="entry name" value="Ras_GEF_dom_sf"/>
</dbReference>
<dbReference type="PANTHER" id="PTHR23113">
    <property type="entry name" value="GUANINE NUCLEOTIDE EXCHANGE FACTOR"/>
    <property type="match status" value="1"/>
</dbReference>
<dbReference type="GO" id="GO:0005085">
    <property type="term" value="F:guanyl-nucleotide exchange factor activity"/>
    <property type="evidence" value="ECO:0007669"/>
    <property type="project" value="UniProtKB-KW"/>
</dbReference>
<feature type="domain" description="N-terminal Ras-GEF" evidence="4">
    <location>
        <begin position="409"/>
        <end position="542"/>
    </location>
</feature>
<dbReference type="EMBL" id="GIBP01000275">
    <property type="protein sequence ID" value="NDV29244.1"/>
    <property type="molecule type" value="Transcribed_RNA"/>
</dbReference>
<reference evidence="5" key="1">
    <citation type="journal article" date="2020" name="J. Eukaryot. Microbiol.">
        <title>De novo Sequencing, Assembly and Annotation of the Transcriptome for the Free-Living Testate Amoeba Arcella intermedia.</title>
        <authorList>
            <person name="Ribeiro G.M."/>
            <person name="Porfirio-Sousa A.L."/>
            <person name="Maurer-Alcala X.X."/>
            <person name="Katz L.A."/>
            <person name="Lahr D.J.G."/>
        </authorList>
    </citation>
    <scope>NUCLEOTIDE SEQUENCE</scope>
</reference>
<dbReference type="InterPro" id="IPR001895">
    <property type="entry name" value="RASGEF_cat_dom"/>
</dbReference>
<feature type="domain" description="Ras-GEF" evidence="3">
    <location>
        <begin position="129"/>
        <end position="361"/>
    </location>
</feature>
<feature type="domain" description="N-terminal Ras-GEF" evidence="4">
    <location>
        <begin position="1"/>
        <end position="104"/>
    </location>
</feature>
<dbReference type="InterPro" id="IPR036964">
    <property type="entry name" value="RASGEF_cat_dom_sf"/>
</dbReference>
<dbReference type="Pfam" id="PF00617">
    <property type="entry name" value="RasGEF"/>
    <property type="match status" value="2"/>
</dbReference>
<dbReference type="PROSITE" id="PS50212">
    <property type="entry name" value="RASGEF_NTER"/>
    <property type="match status" value="2"/>
</dbReference>
<evidence type="ECO:0000259" key="4">
    <source>
        <dbReference type="PROSITE" id="PS50212"/>
    </source>
</evidence>
<dbReference type="Gene3D" id="1.20.870.10">
    <property type="entry name" value="Son of sevenless (SoS) protein Chain: S domain 1"/>
    <property type="match status" value="2"/>
</dbReference>
<keyword evidence="1 2" id="KW-0344">Guanine-nucleotide releasing factor</keyword>
<sequence length="1021" mass="117626">MIEKITSANETDPEFFQDFLLTYRAFLSPEEFLKQLIGRFSNSQDKIIRLRVFNCFRVWLEKFWYDFEASKCEDALRDFIKTIEPNDTLSKTVLNLLERQHQAREKPSVTTTPPPTFVPKEKDTFLDMKSLEIARQITLVESNLYMKIHHWELIGFNSTRKDSMAKSKNLTAMLERNNYISNWTATLLCNLDKAKDRSKLFAKFIDIAMELKKIGNFNGVFEILAGLNKAAIQRLAQTREILQEKHKSLYKAFQDLTLLVDPKNQFASLKRAVKEAVGPCLPYVGQFLAEIAMIEEAGKEDSEVIINVSKLKSMSEILSLFKSSQIPIIFTEVPAVMVKIESEMVYDDDELNQLSLWCEPRPGTEKGEKPVFSQARRKGKIPDARIELEFTSEWPYFARDDPTNILMENEDTIKSGTIHKVIERLTHQGRTDSKSLPFFLVSYRLVLKPQELLDLLIVRITKIPNPVEKSPESLQAWNTDLKTPISLRIFNFLRLWIVNCWYDFDEDEDLKKKLIDFITNTLPEYSAAASIELLKSSIKKQQESYLTLKKLQDEEVASKDFDDSFSLLSYPVNDVALNMTYYVWKSLSKIKQDDLITTPEPLNLRNFNTNITFTEMWISQEIENCAKKGSGLQIFKYLIELCRILKSLNNWLSLNCVVNSLTKAAIPMKTIWEFLPHTEHQLFKQIVSDLSKEDLLPSCLPPCIPIIKNFIQAATNIINNAEKTSVAEKYNHINMVKLRSLAEVYNNFLKSRQPYDLSPNHEILSYLKFKIENNEKIKGLVEMHIPEAASWAIGNVGNTTSSTDSVRPSAFHIKRPKAKEAILEMIKNDTEIRDYLVTIVKKSMDAEISQLRNELKIQLTPVNDTPQTTQSSSALLSRTRSKSNLLFAKVTPTERKTVMDLETVEDQQDPEQQEDLMNNHKVTSALSKYFTSSDFPQWSFDTSLLQNPSVSIYIGKKQGIDFLIYPKKAFTQKDLEDLMKLGRHYRKAHFSAPICSCVVCFQISEEISEYCKLAKIKVFKV</sequence>
<dbReference type="SUPFAM" id="SSF48366">
    <property type="entry name" value="Ras GEF"/>
    <property type="match status" value="2"/>
</dbReference>
<dbReference type="InterPro" id="IPR008937">
    <property type="entry name" value="Ras-like_GEF"/>
</dbReference>
<evidence type="ECO:0000256" key="2">
    <source>
        <dbReference type="PROSITE-ProRule" id="PRU00168"/>
    </source>
</evidence>
<dbReference type="Pfam" id="PF00618">
    <property type="entry name" value="RasGEF_N"/>
    <property type="match status" value="2"/>
</dbReference>
<dbReference type="SMART" id="SM00229">
    <property type="entry name" value="RasGEFN"/>
    <property type="match status" value="2"/>
</dbReference>
<dbReference type="PANTHER" id="PTHR23113:SF370">
    <property type="entry name" value="RAS GUANINE NUCLEOTIDE EXCHANGE FACTOR P"/>
    <property type="match status" value="1"/>
</dbReference>
<evidence type="ECO:0000256" key="1">
    <source>
        <dbReference type="ARBA" id="ARBA00022658"/>
    </source>
</evidence>
<dbReference type="PROSITE" id="PS50009">
    <property type="entry name" value="RASGEF_CAT"/>
    <property type="match status" value="1"/>
</dbReference>
<dbReference type="CDD" id="cd06224">
    <property type="entry name" value="REM"/>
    <property type="match status" value="2"/>
</dbReference>
<proteinExistence type="predicted"/>
<evidence type="ECO:0008006" key="6">
    <source>
        <dbReference type="Google" id="ProtNLM"/>
    </source>
</evidence>
<evidence type="ECO:0000313" key="5">
    <source>
        <dbReference type="EMBL" id="NDV29244.1"/>
    </source>
</evidence>
<protein>
    <recommendedName>
        <fullName evidence="6">Ras-GEF domain-containing protein</fullName>
    </recommendedName>
</protein>
<dbReference type="GO" id="GO:0007265">
    <property type="term" value="P:Ras protein signal transduction"/>
    <property type="evidence" value="ECO:0007669"/>
    <property type="project" value="TreeGrafter"/>
</dbReference>